<dbReference type="GO" id="GO:0032977">
    <property type="term" value="F:membrane insertase activity"/>
    <property type="evidence" value="ECO:0007669"/>
    <property type="project" value="InterPro"/>
</dbReference>
<sequence length="295" mass="33280">MKAFFYTLLYQPLYNFLILIAWLIPGHSMGFAIVVLTIVIRLILLPQSLKAAKLQVKNFELQPKISKIRSEIKDQREQSQAMMNLYKEEGVSPFGSCLPLLIQLPLLIVLYSVFRNGLAAINLKDLYSFVPHAFSINNSFFGLDLTKTDPWILPIIAGVSQLVLSLMMMPPQPKTAGEKADPTAMMSRQMTYFLPIMTIFIGRSMPAALVIYWIVTTLFSLVQQWYVNQIIASEKLKIKSGALSAPVVSATPKSPVKPDAPKKKEDMLMRMMNKRLDKKEKKAGVNVTVRTKKRG</sequence>
<dbReference type="GO" id="GO:0015031">
    <property type="term" value="P:protein transport"/>
    <property type="evidence" value="ECO:0007669"/>
    <property type="project" value="UniProtKB-KW"/>
</dbReference>
<evidence type="ECO:0000256" key="10">
    <source>
        <dbReference type="SAM" id="Phobius"/>
    </source>
</evidence>
<dbReference type="GO" id="GO:0005886">
    <property type="term" value="C:plasma membrane"/>
    <property type="evidence" value="ECO:0007669"/>
    <property type="project" value="UniProtKB-SubCell"/>
</dbReference>
<evidence type="ECO:0000256" key="9">
    <source>
        <dbReference type="RuleBase" id="RU003945"/>
    </source>
</evidence>
<dbReference type="CDD" id="cd20070">
    <property type="entry name" value="5TM_YidC_Alb3"/>
    <property type="match status" value="1"/>
</dbReference>
<evidence type="ECO:0000313" key="13">
    <source>
        <dbReference type="Proteomes" id="UP000231382"/>
    </source>
</evidence>
<reference evidence="13" key="1">
    <citation type="submission" date="2017-09" db="EMBL/GenBank/DDBJ databases">
        <title>Depth-based differentiation of microbial function through sediment-hosted aquifers and enrichment of novel symbionts in the deep terrestrial subsurface.</title>
        <authorList>
            <person name="Probst A.J."/>
            <person name="Ladd B."/>
            <person name="Jarett J.K."/>
            <person name="Geller-Mcgrath D.E."/>
            <person name="Sieber C.M.K."/>
            <person name="Emerson J.B."/>
            <person name="Anantharaman K."/>
            <person name="Thomas B.C."/>
            <person name="Malmstrom R."/>
            <person name="Stieglmeier M."/>
            <person name="Klingl A."/>
            <person name="Woyke T."/>
            <person name="Ryan C.M."/>
            <person name="Banfield J.F."/>
        </authorList>
    </citation>
    <scope>NUCLEOTIDE SEQUENCE [LARGE SCALE GENOMIC DNA]</scope>
</reference>
<dbReference type="AlphaFoldDB" id="A0A2H0W7L9"/>
<keyword evidence="5" id="KW-0653">Protein transport</keyword>
<comment type="similarity">
    <text evidence="9">Belongs to the OXA1/ALB3/YidC family.</text>
</comment>
<organism evidence="12 13">
    <name type="scientific">Candidatus Berkelbacteria bacterium CG10_big_fil_rev_8_21_14_0_10_43_13</name>
    <dbReference type="NCBI Taxonomy" id="1974514"/>
    <lineage>
        <taxon>Bacteria</taxon>
        <taxon>Candidatus Berkelbacteria</taxon>
    </lineage>
</organism>
<keyword evidence="8" id="KW-0143">Chaperone</keyword>
<feature type="domain" description="Membrane insertase YidC/Oxa/ALB C-terminal" evidence="11">
    <location>
        <begin position="29"/>
        <end position="229"/>
    </location>
</feature>
<feature type="transmembrane region" description="Helical" evidence="10">
    <location>
        <begin position="190"/>
        <end position="215"/>
    </location>
</feature>
<evidence type="ECO:0000256" key="4">
    <source>
        <dbReference type="ARBA" id="ARBA00022692"/>
    </source>
</evidence>
<dbReference type="EMBL" id="PEZW01000001">
    <property type="protein sequence ID" value="PIS08093.1"/>
    <property type="molecule type" value="Genomic_DNA"/>
</dbReference>
<dbReference type="PANTHER" id="PTHR12428:SF65">
    <property type="entry name" value="CYTOCHROME C OXIDASE ASSEMBLY PROTEIN COX18, MITOCHONDRIAL"/>
    <property type="match status" value="1"/>
</dbReference>
<accession>A0A2H0W7L9</accession>
<evidence type="ECO:0000256" key="8">
    <source>
        <dbReference type="ARBA" id="ARBA00023186"/>
    </source>
</evidence>
<evidence type="ECO:0000259" key="11">
    <source>
        <dbReference type="Pfam" id="PF02096"/>
    </source>
</evidence>
<keyword evidence="7 10" id="KW-0472">Membrane</keyword>
<feature type="transmembrane region" description="Helical" evidence="10">
    <location>
        <begin position="16"/>
        <end position="44"/>
    </location>
</feature>
<proteinExistence type="inferred from homology"/>
<dbReference type="Proteomes" id="UP000231382">
    <property type="component" value="Unassembled WGS sequence"/>
</dbReference>
<keyword evidence="4 9" id="KW-0812">Transmembrane</keyword>
<evidence type="ECO:0000256" key="3">
    <source>
        <dbReference type="ARBA" id="ARBA00022475"/>
    </source>
</evidence>
<feature type="transmembrane region" description="Helical" evidence="10">
    <location>
        <begin position="91"/>
        <end position="114"/>
    </location>
</feature>
<keyword evidence="6 10" id="KW-1133">Transmembrane helix</keyword>
<protein>
    <recommendedName>
        <fullName evidence="11">Membrane insertase YidC/Oxa/ALB C-terminal domain-containing protein</fullName>
    </recommendedName>
</protein>
<comment type="subcellular location">
    <subcellularLocation>
        <location evidence="1">Cell membrane</location>
        <topology evidence="1">Multi-pass membrane protein</topology>
    </subcellularLocation>
    <subcellularLocation>
        <location evidence="9">Membrane</location>
        <topology evidence="9">Multi-pass membrane protein</topology>
    </subcellularLocation>
</comment>
<name>A0A2H0W7L9_9BACT</name>
<comment type="caution">
    <text evidence="12">The sequence shown here is derived from an EMBL/GenBank/DDBJ whole genome shotgun (WGS) entry which is preliminary data.</text>
</comment>
<evidence type="ECO:0000256" key="5">
    <source>
        <dbReference type="ARBA" id="ARBA00022927"/>
    </source>
</evidence>
<evidence type="ECO:0000256" key="1">
    <source>
        <dbReference type="ARBA" id="ARBA00004651"/>
    </source>
</evidence>
<dbReference type="GO" id="GO:0051205">
    <property type="term" value="P:protein insertion into membrane"/>
    <property type="evidence" value="ECO:0007669"/>
    <property type="project" value="TreeGrafter"/>
</dbReference>
<dbReference type="NCBIfam" id="TIGR03592">
    <property type="entry name" value="yidC_oxa1_cterm"/>
    <property type="match status" value="1"/>
</dbReference>
<dbReference type="InterPro" id="IPR047196">
    <property type="entry name" value="YidC_ALB_C"/>
</dbReference>
<dbReference type="PANTHER" id="PTHR12428">
    <property type="entry name" value="OXA1"/>
    <property type="match status" value="1"/>
</dbReference>
<dbReference type="InterPro" id="IPR028055">
    <property type="entry name" value="YidC/Oxa/ALB_C"/>
</dbReference>
<dbReference type="InterPro" id="IPR001708">
    <property type="entry name" value="YidC/ALB3/OXA1/COX18"/>
</dbReference>
<evidence type="ECO:0000256" key="2">
    <source>
        <dbReference type="ARBA" id="ARBA00022448"/>
    </source>
</evidence>
<evidence type="ECO:0000313" key="12">
    <source>
        <dbReference type="EMBL" id="PIS08093.1"/>
    </source>
</evidence>
<dbReference type="Pfam" id="PF02096">
    <property type="entry name" value="60KD_IMP"/>
    <property type="match status" value="1"/>
</dbReference>
<evidence type="ECO:0000256" key="7">
    <source>
        <dbReference type="ARBA" id="ARBA00023136"/>
    </source>
</evidence>
<gene>
    <name evidence="12" type="ORF">COT78_00125</name>
</gene>
<keyword evidence="3" id="KW-1003">Cell membrane</keyword>
<keyword evidence="2" id="KW-0813">Transport</keyword>
<evidence type="ECO:0000256" key="6">
    <source>
        <dbReference type="ARBA" id="ARBA00022989"/>
    </source>
</evidence>